<accession>A0A836GX12</accession>
<dbReference type="RefSeq" id="XP_067693512.1">
    <property type="nucleotide sequence ID" value="XM_067837513.1"/>
</dbReference>
<evidence type="ECO:0000313" key="3">
    <source>
        <dbReference type="EMBL" id="KAG5480699.1"/>
    </source>
</evidence>
<feature type="region of interest" description="Disordered" evidence="2">
    <location>
        <begin position="1"/>
        <end position="54"/>
    </location>
</feature>
<protein>
    <submittedName>
        <fullName evidence="3">Uncharacterized protein</fullName>
    </submittedName>
</protein>
<keyword evidence="4" id="KW-1185">Reference proteome</keyword>
<dbReference type="OrthoDB" id="264642at2759"/>
<reference evidence="3 4" key="1">
    <citation type="submission" date="2021-02" db="EMBL/GenBank/DDBJ databases">
        <title>Leishmania (Mundinia) enrietti genome sequencing and assembly.</title>
        <authorList>
            <person name="Almutairi H."/>
            <person name="Gatherer D."/>
        </authorList>
    </citation>
    <scope>NUCLEOTIDE SEQUENCE [LARGE SCALE GENOMIC DNA]</scope>
    <source>
        <strain evidence="3">CUR178</strain>
    </source>
</reference>
<organism evidence="3 4">
    <name type="scientific">Leishmania enriettii</name>
    <dbReference type="NCBI Taxonomy" id="5663"/>
    <lineage>
        <taxon>Eukaryota</taxon>
        <taxon>Discoba</taxon>
        <taxon>Euglenozoa</taxon>
        <taxon>Kinetoplastea</taxon>
        <taxon>Metakinetoplastina</taxon>
        <taxon>Trypanosomatida</taxon>
        <taxon>Trypanosomatidae</taxon>
        <taxon>Leishmaniinae</taxon>
        <taxon>Leishmania</taxon>
    </lineage>
</organism>
<feature type="compositionally biased region" description="Low complexity" evidence="2">
    <location>
        <begin position="1"/>
        <end position="32"/>
    </location>
</feature>
<evidence type="ECO:0000313" key="4">
    <source>
        <dbReference type="Proteomes" id="UP000674179"/>
    </source>
</evidence>
<evidence type="ECO:0000256" key="1">
    <source>
        <dbReference type="ARBA" id="ARBA00022737"/>
    </source>
</evidence>
<sequence length="432" mass="46189">MNEVRVTTAAAGSTAAVQQAATETSTTTSFAADPAVHRDPQEPPPSSASRAPTVSATVAEMKTVIATISTAVDLDEPVLVGKVVLEESSHDHTRSCASVVEKVQGDGGNPKGEQGKRSPPAIPPSSSSSSSDATSSCEADDLEETELMFDFGRYVGQVDPRTGLRHGHGCLHYKSGNIYTGEWRDGAAEGFGEKRYKNGDVYRGNWRFGKRSGRGAYLFVEGHFYEGMYVEDEPEGYGIYTTLQGDRYAGRWKAGLKHGKGRETLVNGQVFVGNWRNGKKQGRGKLYLPGAKRYIYGIWNNDAFFRELTASEMDVDGDEDVVDEFGIPRDLSATPVVPPRTMAPASAPGITDRMLMGAAALEDRMESLGRALEHVISGIGGDGGVPASPAAAAVSPGSTSGAVVFSEEPLGPPVQGFVVNEFHEEEEEDEMD</sequence>
<dbReference type="Pfam" id="PF02493">
    <property type="entry name" value="MORN"/>
    <property type="match status" value="6"/>
</dbReference>
<evidence type="ECO:0000256" key="2">
    <source>
        <dbReference type="SAM" id="MobiDB-lite"/>
    </source>
</evidence>
<dbReference type="InterPro" id="IPR003409">
    <property type="entry name" value="MORN"/>
</dbReference>
<dbReference type="PANTHER" id="PTHR23084:SF263">
    <property type="entry name" value="MORN REPEAT-CONTAINING PROTEIN 1"/>
    <property type="match status" value="1"/>
</dbReference>
<feature type="region of interest" description="Disordered" evidence="2">
    <location>
        <begin position="101"/>
        <end position="139"/>
    </location>
</feature>
<keyword evidence="1" id="KW-0677">Repeat</keyword>
<name>A0A836GX12_LEIEN</name>
<proteinExistence type="predicted"/>
<dbReference type="GeneID" id="94173023"/>
<feature type="compositionally biased region" description="Low complexity" evidence="2">
    <location>
        <begin position="124"/>
        <end position="136"/>
    </location>
</feature>
<dbReference type="Proteomes" id="UP000674179">
    <property type="component" value="Chromosome 20"/>
</dbReference>
<dbReference type="KEGG" id="lenr:94173023"/>
<comment type="caution">
    <text evidence="3">The sequence shown here is derived from an EMBL/GenBank/DDBJ whole genome shotgun (WGS) entry which is preliminary data.</text>
</comment>
<dbReference type="Gene3D" id="2.20.110.10">
    <property type="entry name" value="Histone H3 K4-specific methyltransferase SET7/9 N-terminal domain"/>
    <property type="match status" value="3"/>
</dbReference>
<gene>
    <name evidence="3" type="ORF">CUR178_05834</name>
</gene>
<dbReference type="SUPFAM" id="SSF82185">
    <property type="entry name" value="Histone H3 K4-specific methyltransferase SET7/9 N-terminal domain"/>
    <property type="match status" value="1"/>
</dbReference>
<dbReference type="EMBL" id="JAFHKP010000020">
    <property type="protein sequence ID" value="KAG5480699.1"/>
    <property type="molecule type" value="Genomic_DNA"/>
</dbReference>
<dbReference type="AlphaFoldDB" id="A0A836GX12"/>
<dbReference type="SMART" id="SM00698">
    <property type="entry name" value="MORN"/>
    <property type="match status" value="6"/>
</dbReference>
<dbReference type="PANTHER" id="PTHR23084">
    <property type="entry name" value="PHOSPHATIDYLINOSITOL-4-PHOSPHATE 5-KINASE RELATED"/>
    <property type="match status" value="1"/>
</dbReference>